<organism evidence="2 3">
    <name type="scientific">Aplosporella prunicola CBS 121167</name>
    <dbReference type="NCBI Taxonomy" id="1176127"/>
    <lineage>
        <taxon>Eukaryota</taxon>
        <taxon>Fungi</taxon>
        <taxon>Dikarya</taxon>
        <taxon>Ascomycota</taxon>
        <taxon>Pezizomycotina</taxon>
        <taxon>Dothideomycetes</taxon>
        <taxon>Dothideomycetes incertae sedis</taxon>
        <taxon>Botryosphaeriales</taxon>
        <taxon>Aplosporellaceae</taxon>
        <taxon>Aplosporella</taxon>
    </lineage>
</organism>
<dbReference type="InterPro" id="IPR012878">
    <property type="entry name" value="Beta-AFase-like_GH127_cat"/>
</dbReference>
<dbReference type="Proteomes" id="UP000799438">
    <property type="component" value="Unassembled WGS sequence"/>
</dbReference>
<keyword evidence="3" id="KW-1185">Reference proteome</keyword>
<dbReference type="AlphaFoldDB" id="A0A6A6BB76"/>
<dbReference type="EMBL" id="ML995489">
    <property type="protein sequence ID" value="KAF2140514.1"/>
    <property type="molecule type" value="Genomic_DNA"/>
</dbReference>
<evidence type="ECO:0000259" key="1">
    <source>
        <dbReference type="Pfam" id="PF07944"/>
    </source>
</evidence>
<feature type="domain" description="Non-reducing end beta-L-arabinofuranosidase-like GH127 catalytic" evidence="1">
    <location>
        <begin position="311"/>
        <end position="413"/>
    </location>
</feature>
<evidence type="ECO:0000313" key="3">
    <source>
        <dbReference type="Proteomes" id="UP000799438"/>
    </source>
</evidence>
<gene>
    <name evidence="2" type="ORF">K452DRAFT_216748</name>
</gene>
<dbReference type="GeneID" id="54293757"/>
<reference evidence="2" key="1">
    <citation type="journal article" date="2020" name="Stud. Mycol.">
        <title>101 Dothideomycetes genomes: a test case for predicting lifestyles and emergence of pathogens.</title>
        <authorList>
            <person name="Haridas S."/>
            <person name="Albert R."/>
            <person name="Binder M."/>
            <person name="Bloem J."/>
            <person name="Labutti K."/>
            <person name="Salamov A."/>
            <person name="Andreopoulos B."/>
            <person name="Baker S."/>
            <person name="Barry K."/>
            <person name="Bills G."/>
            <person name="Bluhm B."/>
            <person name="Cannon C."/>
            <person name="Castanera R."/>
            <person name="Culley D."/>
            <person name="Daum C."/>
            <person name="Ezra D."/>
            <person name="Gonzalez J."/>
            <person name="Henrissat B."/>
            <person name="Kuo A."/>
            <person name="Liang C."/>
            <person name="Lipzen A."/>
            <person name="Lutzoni F."/>
            <person name="Magnuson J."/>
            <person name="Mondo S."/>
            <person name="Nolan M."/>
            <person name="Ohm R."/>
            <person name="Pangilinan J."/>
            <person name="Park H.-J."/>
            <person name="Ramirez L."/>
            <person name="Alfaro M."/>
            <person name="Sun H."/>
            <person name="Tritt A."/>
            <person name="Yoshinaga Y."/>
            <person name="Zwiers L.-H."/>
            <person name="Turgeon B."/>
            <person name="Goodwin S."/>
            <person name="Spatafora J."/>
            <person name="Crous P."/>
            <person name="Grigoriev I."/>
        </authorList>
    </citation>
    <scope>NUCLEOTIDE SEQUENCE</scope>
    <source>
        <strain evidence="2">CBS 121167</strain>
    </source>
</reference>
<accession>A0A6A6BB76</accession>
<evidence type="ECO:0000313" key="2">
    <source>
        <dbReference type="EMBL" id="KAF2140514.1"/>
    </source>
</evidence>
<dbReference type="Pfam" id="PF07944">
    <property type="entry name" value="Beta-AFase-like_GH127_cat"/>
    <property type="match status" value="1"/>
</dbReference>
<protein>
    <recommendedName>
        <fullName evidence="1">Non-reducing end beta-L-arabinofuranosidase-like GH127 catalytic domain-containing protein</fullName>
    </recommendedName>
</protein>
<feature type="non-terminal residue" evidence="2">
    <location>
        <position position="491"/>
    </location>
</feature>
<feature type="non-terminal residue" evidence="2">
    <location>
        <position position="1"/>
    </location>
</feature>
<name>A0A6A6BB76_9PEZI</name>
<dbReference type="RefSeq" id="XP_033396227.1">
    <property type="nucleotide sequence ID" value="XM_033536261.1"/>
</dbReference>
<dbReference type="OrthoDB" id="5358475at2759"/>
<proteinExistence type="predicted"/>
<dbReference type="PANTHER" id="PTHR31151:SF0">
    <property type="entry name" value="PROLINE-TRNA LIGASE (DUF1680)"/>
    <property type="match status" value="1"/>
</dbReference>
<dbReference type="PANTHER" id="PTHR31151">
    <property type="entry name" value="PROLINE-TRNA LIGASE (DUF1680)"/>
    <property type="match status" value="1"/>
</dbReference>
<sequence length="491" mass="53016">LLPFALTPLPLGAVHPTGWLRTQLKLSATGLAGHLYAFYAPVANSSWLHAPAASGAEYSGLREALPYWLNGAVPLGALAGGEAGDAVLAQARDAADRVLALQQADGWIGPEVGRGRNLWARYPLLMGLVGLVEVEPDVWEGKVLRALRRFSTCLVGMLRDGLAGYVWREGDELSSADFAWGRVRVADLLGVLMWVVEREGTGDAWKAELWECMELLVQGAMDWGWWWKDGFIEGDLNFLDTEGSDGPRYPFEHGVNAGQGLKTLATIRRLKPANATLPALTRLGVLKTLEHHATTYGALLADERLAGLAPYYGSETCTVVETLRSLTTLYHTLGDATFADAAERLAFNALPAQLAPDAWARQYVGQANQPAAAELPATQNRFFNVGSRGTMFTVEGNYPCCTVNHAQGWPRFAAAAWARVADDGIAHALLVPSRVRTTLLPAAGGGTVDVECSTRYPFSLTLHYAVNADAPFTLHLRVPSWADAARSSVTL</sequence>